<sequence>MRIEPPFAIGSRVIYWCAGVGSVLLVRYIPQAMERRTCLSKGPMLRTGFRISTQCDPKGPTTRARPNLVIHEIGLALSGALARACRWSRLNVGRGSSLFIDKTHMNYSWFGSEFRGPNKIIFIL</sequence>
<proteinExistence type="predicted"/>
<evidence type="ECO:0000313" key="1">
    <source>
        <dbReference type="EMBL" id="PKI64340.1"/>
    </source>
</evidence>
<keyword evidence="2" id="KW-1185">Reference proteome</keyword>
<comment type="caution">
    <text evidence="1">The sequence shown here is derived from an EMBL/GenBank/DDBJ whole genome shotgun (WGS) entry which is preliminary data.</text>
</comment>
<evidence type="ECO:0000313" key="2">
    <source>
        <dbReference type="Proteomes" id="UP000233551"/>
    </source>
</evidence>
<reference evidence="1 2" key="1">
    <citation type="submission" date="2017-11" db="EMBL/GenBank/DDBJ databases">
        <title>De-novo sequencing of pomegranate (Punica granatum L.) genome.</title>
        <authorList>
            <person name="Akparov Z."/>
            <person name="Amiraslanov A."/>
            <person name="Hajiyeva S."/>
            <person name="Abbasov M."/>
            <person name="Kaur K."/>
            <person name="Hamwieh A."/>
            <person name="Solovyev V."/>
            <person name="Salamov A."/>
            <person name="Braich B."/>
            <person name="Kosarev P."/>
            <person name="Mahmoud A."/>
            <person name="Hajiyev E."/>
            <person name="Babayeva S."/>
            <person name="Izzatullayeva V."/>
            <person name="Mammadov A."/>
            <person name="Mammadov A."/>
            <person name="Sharifova S."/>
            <person name="Ojaghi J."/>
            <person name="Eynullazada K."/>
            <person name="Bayramov B."/>
            <person name="Abdulazimova A."/>
            <person name="Shahmuradov I."/>
        </authorList>
    </citation>
    <scope>NUCLEOTIDE SEQUENCE [LARGE SCALE GENOMIC DNA]</scope>
    <source>
        <strain evidence="2">cv. AG2017</strain>
        <tissue evidence="1">Leaf</tissue>
    </source>
</reference>
<protein>
    <submittedName>
        <fullName evidence="1">Uncharacterized protein</fullName>
    </submittedName>
</protein>
<dbReference type="Proteomes" id="UP000233551">
    <property type="component" value="Unassembled WGS sequence"/>
</dbReference>
<dbReference type="EMBL" id="PGOL01000831">
    <property type="protein sequence ID" value="PKI64340.1"/>
    <property type="molecule type" value="Genomic_DNA"/>
</dbReference>
<name>A0A2I0K827_PUNGR</name>
<dbReference type="AlphaFoldDB" id="A0A2I0K827"/>
<gene>
    <name evidence="1" type="ORF">CRG98_015273</name>
</gene>
<accession>A0A2I0K827</accession>
<organism evidence="1 2">
    <name type="scientific">Punica granatum</name>
    <name type="common">Pomegranate</name>
    <dbReference type="NCBI Taxonomy" id="22663"/>
    <lineage>
        <taxon>Eukaryota</taxon>
        <taxon>Viridiplantae</taxon>
        <taxon>Streptophyta</taxon>
        <taxon>Embryophyta</taxon>
        <taxon>Tracheophyta</taxon>
        <taxon>Spermatophyta</taxon>
        <taxon>Magnoliopsida</taxon>
        <taxon>eudicotyledons</taxon>
        <taxon>Gunneridae</taxon>
        <taxon>Pentapetalae</taxon>
        <taxon>rosids</taxon>
        <taxon>malvids</taxon>
        <taxon>Myrtales</taxon>
        <taxon>Lythraceae</taxon>
        <taxon>Punica</taxon>
    </lineage>
</organism>